<sequence>MPTIVPLPALGLTLGLALALPAAPVMADACPAPGEWQRHGETLAADSLLSELAAHRVVLLGEQHERLAHHRWQLHTLAALHALEPGLAIGLEMLPREAQPALDAWVAGELDEAGFLEASGWHQAWGYDPALYLPILHFARMHRIPLVALNVTPELRRRLADEGWTAVPEAARHGLSEPAPASPAYRTALAEVYAEHPEAADPTADAPDTAENAEGLERFIAAQLVWDRAMAEGLARAAEQAPLVVGLMGEGHVRHGHGVPHQLAALGIEATSSALAWDRERGCPAPDGIADALFGLGDEARHEPAAPPRLGVLLFPDEAGVRVARVEPESVAEASGLVEDDLIVAAAGRPVAAAGELVAIIRRQAPGTLLPLEVRREGEARELLARFPAEAP</sequence>
<organism evidence="3 4">
    <name type="scientific">Halomonas shengliensis</name>
    <dbReference type="NCBI Taxonomy" id="419597"/>
    <lineage>
        <taxon>Bacteria</taxon>
        <taxon>Pseudomonadati</taxon>
        <taxon>Pseudomonadota</taxon>
        <taxon>Gammaproteobacteria</taxon>
        <taxon>Oceanospirillales</taxon>
        <taxon>Halomonadaceae</taxon>
        <taxon>Halomonas</taxon>
    </lineage>
</organism>
<dbReference type="Pfam" id="PF13180">
    <property type="entry name" value="PDZ_2"/>
    <property type="match status" value="1"/>
</dbReference>
<feature type="domain" description="PDZ" evidence="2">
    <location>
        <begin position="308"/>
        <end position="378"/>
    </location>
</feature>
<proteinExistence type="predicted"/>
<dbReference type="EMBL" id="FNIV01000005">
    <property type="protein sequence ID" value="SDO35712.1"/>
    <property type="molecule type" value="Genomic_DNA"/>
</dbReference>
<keyword evidence="4" id="KW-1185">Reference proteome</keyword>
<dbReference type="RefSeq" id="WP_218118533.1">
    <property type="nucleotide sequence ID" value="NZ_FNIV01000005.1"/>
</dbReference>
<dbReference type="InterPro" id="IPR007314">
    <property type="entry name" value="Cofac_haem-bd_dom"/>
</dbReference>
<dbReference type="SMART" id="SM00228">
    <property type="entry name" value="PDZ"/>
    <property type="match status" value="1"/>
</dbReference>
<evidence type="ECO:0000313" key="4">
    <source>
        <dbReference type="Proteomes" id="UP000199075"/>
    </source>
</evidence>
<keyword evidence="1" id="KW-0732">Signal</keyword>
<evidence type="ECO:0000313" key="3">
    <source>
        <dbReference type="EMBL" id="SDO35712.1"/>
    </source>
</evidence>
<dbReference type="STRING" id="419597.SAMN04487957_105285"/>
<dbReference type="Pfam" id="PF04187">
    <property type="entry name" value="Cofac_haem_bdg"/>
    <property type="match status" value="1"/>
</dbReference>
<dbReference type="Proteomes" id="UP000199075">
    <property type="component" value="Unassembled WGS sequence"/>
</dbReference>
<name>A0A1H0IWJ5_9GAMM</name>
<dbReference type="SUPFAM" id="SSF50156">
    <property type="entry name" value="PDZ domain-like"/>
    <property type="match status" value="1"/>
</dbReference>
<feature type="chain" id="PRO_5011581009" evidence="1">
    <location>
        <begin position="28"/>
        <end position="392"/>
    </location>
</feature>
<gene>
    <name evidence="3" type="ORF">SAMN04487957_105285</name>
</gene>
<dbReference type="InterPro" id="IPR001478">
    <property type="entry name" value="PDZ"/>
</dbReference>
<feature type="signal peptide" evidence="1">
    <location>
        <begin position="1"/>
        <end position="27"/>
    </location>
</feature>
<dbReference type="Gene3D" id="3.40.50.11550">
    <property type="match status" value="1"/>
</dbReference>
<dbReference type="AlphaFoldDB" id="A0A1H0IWJ5"/>
<dbReference type="CDD" id="cd14727">
    <property type="entry name" value="ChanN-like"/>
    <property type="match status" value="1"/>
</dbReference>
<evidence type="ECO:0000256" key="1">
    <source>
        <dbReference type="SAM" id="SignalP"/>
    </source>
</evidence>
<evidence type="ECO:0000259" key="2">
    <source>
        <dbReference type="SMART" id="SM00228"/>
    </source>
</evidence>
<dbReference type="Gene3D" id="2.30.42.10">
    <property type="match status" value="1"/>
</dbReference>
<protein>
    <submittedName>
        <fullName evidence="3">Uncharacterized iron-regulated protein</fullName>
    </submittedName>
</protein>
<dbReference type="InterPro" id="IPR036034">
    <property type="entry name" value="PDZ_sf"/>
</dbReference>
<reference evidence="4" key="1">
    <citation type="submission" date="2016-10" db="EMBL/GenBank/DDBJ databases">
        <authorList>
            <person name="Varghese N."/>
            <person name="Submissions S."/>
        </authorList>
    </citation>
    <scope>NUCLEOTIDE SEQUENCE [LARGE SCALE GENOMIC DNA]</scope>
    <source>
        <strain evidence="4">CGMCC 1.6444</strain>
    </source>
</reference>
<dbReference type="SUPFAM" id="SSF159501">
    <property type="entry name" value="EreA/ChaN-like"/>
    <property type="match status" value="1"/>
</dbReference>
<accession>A0A1H0IWJ5</accession>